<accession>A0A9P0HCE1</accession>
<protein>
    <submittedName>
        <fullName evidence="1">Uncharacterized protein</fullName>
    </submittedName>
</protein>
<evidence type="ECO:0000313" key="1">
    <source>
        <dbReference type="EMBL" id="CAH1399421.1"/>
    </source>
</evidence>
<sequence length="163" mass="18494">MVMLTGDSWATCYSDNVGCLSSNPILHHLTKKKERHHIEPEVHNVIVRMSCRRYRQVDIADAVGVSRALNRFRKNGCTNWRPVGGSQHITIPMDDRNIDKAPSEATFRGVEYLYYDLSRTGGEPIVSNQDSISLYFKTRHPSGLLFHTGQSISPPLFTNKYNS</sequence>
<dbReference type="Proteomes" id="UP001152798">
    <property type="component" value="Chromosome 4"/>
</dbReference>
<organism evidence="1 2">
    <name type="scientific">Nezara viridula</name>
    <name type="common">Southern green stink bug</name>
    <name type="synonym">Cimex viridulus</name>
    <dbReference type="NCBI Taxonomy" id="85310"/>
    <lineage>
        <taxon>Eukaryota</taxon>
        <taxon>Metazoa</taxon>
        <taxon>Ecdysozoa</taxon>
        <taxon>Arthropoda</taxon>
        <taxon>Hexapoda</taxon>
        <taxon>Insecta</taxon>
        <taxon>Pterygota</taxon>
        <taxon>Neoptera</taxon>
        <taxon>Paraneoptera</taxon>
        <taxon>Hemiptera</taxon>
        <taxon>Heteroptera</taxon>
        <taxon>Panheteroptera</taxon>
        <taxon>Pentatomomorpha</taxon>
        <taxon>Pentatomoidea</taxon>
        <taxon>Pentatomidae</taxon>
        <taxon>Pentatominae</taxon>
        <taxon>Nezara</taxon>
    </lineage>
</organism>
<dbReference type="EMBL" id="OV725080">
    <property type="protein sequence ID" value="CAH1399421.1"/>
    <property type="molecule type" value="Genomic_DNA"/>
</dbReference>
<dbReference type="AlphaFoldDB" id="A0A9P0HCE1"/>
<proteinExistence type="predicted"/>
<dbReference type="Gene3D" id="2.60.120.200">
    <property type="match status" value="1"/>
</dbReference>
<keyword evidence="2" id="KW-1185">Reference proteome</keyword>
<gene>
    <name evidence="1" type="ORF">NEZAVI_LOCUS8870</name>
</gene>
<dbReference type="OrthoDB" id="6275838at2759"/>
<reference evidence="1" key="1">
    <citation type="submission" date="2022-01" db="EMBL/GenBank/DDBJ databases">
        <authorList>
            <person name="King R."/>
        </authorList>
    </citation>
    <scope>NUCLEOTIDE SEQUENCE</scope>
</reference>
<evidence type="ECO:0000313" key="2">
    <source>
        <dbReference type="Proteomes" id="UP001152798"/>
    </source>
</evidence>
<name>A0A9P0HCE1_NEZVI</name>